<evidence type="ECO:0000313" key="2">
    <source>
        <dbReference type="Proteomes" id="UP001207468"/>
    </source>
</evidence>
<keyword evidence="2" id="KW-1185">Reference proteome</keyword>
<comment type="caution">
    <text evidence="1">The sequence shown here is derived from an EMBL/GenBank/DDBJ whole genome shotgun (WGS) entry which is preliminary data.</text>
</comment>
<gene>
    <name evidence="1" type="ORF">F5148DRAFT_849991</name>
</gene>
<sequence length="485" mass="52511">MGPVHFKLSMSDGLTRRISFPTRPSWTDLATRIHALCSIPFSRLAVSYLDSDGDEVTLSSEEELRDFYDSGLDSTIQGNQLIRFHVVELGSHRDMDNFMDATSPQPSSTRNTFGRPAPFVFVDHDHLPFNDLFIPSPLDREMNSDSPHAFVEVIDDDIEKESEPYTDMEDSPFRGKGKARDLRASVSVDVSSSESVIADETPTKPPIHVQVHGLRPMDSGTFGLPHAASTPARETVTPTPTLPIPSSESYIQEVQQDLPGSFPAPFPDPPTPELDAQNDPNISFSHDLASLLDSLNSMFIEHPEVGENLRALLRNAGNGSYWNAQRDSIARVAEDVQRVARDAQSAVACGAQELARGVRQRAQQEAARRVTEAVGNIIRVFGVAAADLPSSNSPDDSAQAPRRPRAPTPPSPPAGVFPFMDEGGTSFYPRAPPAMAIPFQPGGVPPPVGMMPPAPPPPPVGAPVWNQFRPFPGLSSAPPRGGLPS</sequence>
<organism evidence="1 2">
    <name type="scientific">Russula earlei</name>
    <dbReference type="NCBI Taxonomy" id="71964"/>
    <lineage>
        <taxon>Eukaryota</taxon>
        <taxon>Fungi</taxon>
        <taxon>Dikarya</taxon>
        <taxon>Basidiomycota</taxon>
        <taxon>Agaricomycotina</taxon>
        <taxon>Agaricomycetes</taxon>
        <taxon>Russulales</taxon>
        <taxon>Russulaceae</taxon>
        <taxon>Russula</taxon>
    </lineage>
</organism>
<dbReference type="EMBL" id="JAGFNK010000008">
    <property type="protein sequence ID" value="KAI9512514.1"/>
    <property type="molecule type" value="Genomic_DNA"/>
</dbReference>
<reference evidence="1" key="1">
    <citation type="submission" date="2021-03" db="EMBL/GenBank/DDBJ databases">
        <title>Evolutionary priming and transition to the ectomycorrhizal habit in an iconic lineage of mushroom-forming fungi: is preadaptation a requirement?</title>
        <authorList>
            <consortium name="DOE Joint Genome Institute"/>
            <person name="Looney B.P."/>
            <person name="Miyauchi S."/>
            <person name="Morin E."/>
            <person name="Drula E."/>
            <person name="Courty P.E."/>
            <person name="Chicoki N."/>
            <person name="Fauchery L."/>
            <person name="Kohler A."/>
            <person name="Kuo A."/>
            <person name="LaButti K."/>
            <person name="Pangilinan J."/>
            <person name="Lipzen A."/>
            <person name="Riley R."/>
            <person name="Andreopoulos W."/>
            <person name="He G."/>
            <person name="Johnson J."/>
            <person name="Barry K.W."/>
            <person name="Grigoriev I.V."/>
            <person name="Nagy L."/>
            <person name="Hibbett D."/>
            <person name="Henrissat B."/>
            <person name="Matheny P.B."/>
            <person name="Labbe J."/>
            <person name="Martin A.F."/>
        </authorList>
    </citation>
    <scope>NUCLEOTIDE SEQUENCE</scope>
    <source>
        <strain evidence="1">BPL698</strain>
    </source>
</reference>
<evidence type="ECO:0000313" key="1">
    <source>
        <dbReference type="EMBL" id="KAI9512514.1"/>
    </source>
</evidence>
<dbReference type="Proteomes" id="UP001207468">
    <property type="component" value="Unassembled WGS sequence"/>
</dbReference>
<protein>
    <submittedName>
        <fullName evidence="1">Uncharacterized protein</fullName>
    </submittedName>
</protein>
<name>A0ACC0UN54_9AGAM</name>
<proteinExistence type="predicted"/>
<accession>A0ACC0UN54</accession>